<dbReference type="EMBL" id="JAPFCC010000001">
    <property type="protein sequence ID" value="MCW7555086.1"/>
    <property type="molecule type" value="Genomic_DNA"/>
</dbReference>
<accession>A0ABT3N0D8</accession>
<keyword evidence="2" id="KW-1185">Reference proteome</keyword>
<reference evidence="1 2" key="1">
    <citation type="submission" date="2022-10" db="EMBL/GenBank/DDBJ databases">
        <title>High-quality genome sequences of two octocoral-associated bacteria, Endozoicomonas euniceicola EF212 and Endozoicomonas gorgoniicola PS125.</title>
        <authorList>
            <person name="Chiou Y.-J."/>
            <person name="Chen Y.-H."/>
        </authorList>
    </citation>
    <scope>NUCLEOTIDE SEQUENCE [LARGE SCALE GENOMIC DNA]</scope>
    <source>
        <strain evidence="1 2">PS125</strain>
    </source>
</reference>
<organism evidence="1 2">
    <name type="scientific">Endozoicomonas gorgoniicola</name>
    <dbReference type="NCBI Taxonomy" id="1234144"/>
    <lineage>
        <taxon>Bacteria</taxon>
        <taxon>Pseudomonadati</taxon>
        <taxon>Pseudomonadota</taxon>
        <taxon>Gammaproteobacteria</taxon>
        <taxon>Oceanospirillales</taxon>
        <taxon>Endozoicomonadaceae</taxon>
        <taxon>Endozoicomonas</taxon>
    </lineage>
</organism>
<protein>
    <recommendedName>
        <fullName evidence="3">Uracil-DNA glycosylase-like domain-containing protein</fullName>
    </recommendedName>
</protein>
<gene>
    <name evidence="1" type="ORF">NX722_21165</name>
</gene>
<sequence length="261" mass="28144">MQNNKTIAPTLNNFVNAVKNYEPAGSNLPESLELYNDGQIATFYAPFEYINTKARVVICGITPGFQQADLALATARDALKNGATPEEASKLAKNTASFAGVMRSNLVAMLDDIGVNELLSLRSCSGLFGDAAGDVHYTSALRYPVFYRGKNYSGAPSMVRTPALRYQLDHFLTEECQALSKALWIPLGPKVAEALEYISKQGVISPDQILTGLPHPSGANAERISIFLGRKAPEAASAKTNPQVLLDAKERLLKKVVNLAA</sequence>
<dbReference type="Proteomes" id="UP001209854">
    <property type="component" value="Unassembled WGS sequence"/>
</dbReference>
<name>A0ABT3N0D8_9GAMM</name>
<proteinExistence type="predicted"/>
<evidence type="ECO:0008006" key="3">
    <source>
        <dbReference type="Google" id="ProtNLM"/>
    </source>
</evidence>
<dbReference type="RefSeq" id="WP_262564856.1">
    <property type="nucleotide sequence ID" value="NZ_JAPFCC010000001.1"/>
</dbReference>
<evidence type="ECO:0000313" key="1">
    <source>
        <dbReference type="EMBL" id="MCW7555086.1"/>
    </source>
</evidence>
<evidence type="ECO:0000313" key="2">
    <source>
        <dbReference type="Proteomes" id="UP001209854"/>
    </source>
</evidence>
<comment type="caution">
    <text evidence="1">The sequence shown here is derived from an EMBL/GenBank/DDBJ whole genome shotgun (WGS) entry which is preliminary data.</text>
</comment>